<keyword evidence="6 9" id="KW-1133">Transmembrane helix</keyword>
<accession>A0A1G9JLP6</accession>
<evidence type="ECO:0000256" key="8">
    <source>
        <dbReference type="ARBA" id="ARBA00035655"/>
    </source>
</evidence>
<dbReference type="Proteomes" id="UP000198811">
    <property type="component" value="Unassembled WGS sequence"/>
</dbReference>
<evidence type="ECO:0000313" key="11">
    <source>
        <dbReference type="EMBL" id="SDL38530.1"/>
    </source>
</evidence>
<dbReference type="EMBL" id="JABFIF010000029">
    <property type="protein sequence ID" value="NOH16961.1"/>
    <property type="molecule type" value="Genomic_DNA"/>
</dbReference>
<feature type="transmembrane region" description="Helical" evidence="9">
    <location>
        <begin position="86"/>
        <end position="105"/>
    </location>
</feature>
<reference evidence="11 13" key="1">
    <citation type="submission" date="2016-10" db="EMBL/GenBank/DDBJ databases">
        <authorList>
            <person name="Varghese N."/>
            <person name="Submissions S."/>
        </authorList>
    </citation>
    <scope>NUCLEOTIDE SEQUENCE [LARGE SCALE GENOMIC DNA]</scope>
    <source>
        <strain evidence="11 13">NLAE-zl-C224</strain>
    </source>
</reference>
<evidence type="ECO:0000256" key="2">
    <source>
        <dbReference type="ARBA" id="ARBA00022448"/>
    </source>
</evidence>
<evidence type="ECO:0000313" key="14">
    <source>
        <dbReference type="Proteomes" id="UP000250223"/>
    </source>
</evidence>
<dbReference type="EMBL" id="FNGL01000026">
    <property type="protein sequence ID" value="SDL38530.1"/>
    <property type="molecule type" value="Genomic_DNA"/>
</dbReference>
<reference evidence="12 14" key="2">
    <citation type="submission" date="2018-06" db="EMBL/GenBank/DDBJ databases">
        <authorList>
            <consortium name="Pathogen Informatics"/>
            <person name="Doyle S."/>
        </authorList>
    </citation>
    <scope>NUCLEOTIDE SEQUENCE [LARGE SCALE GENOMIC DNA]</scope>
    <source>
        <strain evidence="12 14">NCTC13028</strain>
    </source>
</reference>
<dbReference type="STRING" id="1494.SAMN05216497_12615"/>
<protein>
    <submittedName>
        <fullName evidence="12">Membrane spanning protein</fullName>
    </submittedName>
    <submittedName>
        <fullName evidence="10">YeeE/YedE family protein</fullName>
    </submittedName>
</protein>
<keyword evidence="2" id="KW-0813">Transport</keyword>
<evidence type="ECO:0000256" key="9">
    <source>
        <dbReference type="SAM" id="Phobius"/>
    </source>
</evidence>
<dbReference type="OrthoDB" id="9794165at2"/>
<keyword evidence="5 9" id="KW-0812">Transmembrane</keyword>
<evidence type="ECO:0000256" key="7">
    <source>
        <dbReference type="ARBA" id="ARBA00023136"/>
    </source>
</evidence>
<feature type="transmembrane region" description="Helical" evidence="9">
    <location>
        <begin position="148"/>
        <end position="171"/>
    </location>
</feature>
<keyword evidence="4" id="KW-0997">Cell inner membrane</keyword>
<comment type="subcellular location">
    <subcellularLocation>
        <location evidence="1">Cell inner membrane</location>
        <topology evidence="1">Multi-pass membrane protein</topology>
    </subcellularLocation>
</comment>
<evidence type="ECO:0000256" key="3">
    <source>
        <dbReference type="ARBA" id="ARBA00022475"/>
    </source>
</evidence>
<dbReference type="EMBL" id="UAWC01000001">
    <property type="protein sequence ID" value="SQB33541.1"/>
    <property type="molecule type" value="Genomic_DNA"/>
</dbReference>
<gene>
    <name evidence="12" type="primary">yedE_1</name>
    <name evidence="10" type="ORF">HMJ28_11335</name>
    <name evidence="12" type="ORF">NCTC13028_00536</name>
    <name evidence="11" type="ORF">SAMN05216497_12615</name>
</gene>
<sequence length="175" mass="19996">MEDIKKWIKKPWPYWLGGILLGVINVVLLWTTGTSWHITSGFLLWSVGILQWMGLEPLKWEYFTYLQHNYQTIIENNNLFINRYTILNMGTVLGALIATLLASQFKWKKIKNRKQLLFALLGGIMMGYGTRLAFGCTVGSFFSGIPSFSLHAWIFGIFITLGAWVGVKIIVKFLA</sequence>
<feature type="transmembrane region" description="Helical" evidence="9">
    <location>
        <begin position="12"/>
        <end position="31"/>
    </location>
</feature>
<evidence type="ECO:0000313" key="15">
    <source>
        <dbReference type="Proteomes" id="UP000528432"/>
    </source>
</evidence>
<keyword evidence="13" id="KW-1185">Reference proteome</keyword>
<dbReference type="AlphaFoldDB" id="A0A1G9JLP6"/>
<dbReference type="Proteomes" id="UP000250223">
    <property type="component" value="Unassembled WGS sequence"/>
</dbReference>
<evidence type="ECO:0000256" key="1">
    <source>
        <dbReference type="ARBA" id="ARBA00004429"/>
    </source>
</evidence>
<evidence type="ECO:0000256" key="5">
    <source>
        <dbReference type="ARBA" id="ARBA00022692"/>
    </source>
</evidence>
<name>A0A1G9JLP6_CLOCO</name>
<dbReference type="RefSeq" id="WP_089867642.1">
    <property type="nucleotide sequence ID" value="NZ_FNGL01000026.1"/>
</dbReference>
<evidence type="ECO:0000313" key="12">
    <source>
        <dbReference type="EMBL" id="SQB33541.1"/>
    </source>
</evidence>
<evidence type="ECO:0000313" key="13">
    <source>
        <dbReference type="Proteomes" id="UP000198811"/>
    </source>
</evidence>
<reference evidence="10 15" key="3">
    <citation type="submission" date="2020-05" db="EMBL/GenBank/DDBJ databases">
        <title>Draft genome sequence of Clostridium cochlearium strain AGROS13 isolated from a sheep dairy farm in New Zealand.</title>
        <authorList>
            <person name="Gupta T.B."/>
            <person name="Jauregui R."/>
            <person name="Risson A.N."/>
            <person name="Brightwell G."/>
            <person name="Maclean P."/>
        </authorList>
    </citation>
    <scope>NUCLEOTIDE SEQUENCE [LARGE SCALE GENOMIC DNA]</scope>
    <source>
        <strain evidence="10 15">AGROS13</strain>
    </source>
</reference>
<evidence type="ECO:0000256" key="6">
    <source>
        <dbReference type="ARBA" id="ARBA00022989"/>
    </source>
</evidence>
<dbReference type="InterPro" id="IPR007272">
    <property type="entry name" value="Sulf_transp_TsuA/YedE"/>
</dbReference>
<keyword evidence="7 9" id="KW-0472">Membrane</keyword>
<dbReference type="Pfam" id="PF04143">
    <property type="entry name" value="Sulf_transp"/>
    <property type="match status" value="1"/>
</dbReference>
<evidence type="ECO:0000313" key="10">
    <source>
        <dbReference type="EMBL" id="NOH16961.1"/>
    </source>
</evidence>
<evidence type="ECO:0000256" key="4">
    <source>
        <dbReference type="ARBA" id="ARBA00022519"/>
    </source>
</evidence>
<dbReference type="GO" id="GO:0005886">
    <property type="term" value="C:plasma membrane"/>
    <property type="evidence" value="ECO:0007669"/>
    <property type="project" value="UniProtKB-SubCell"/>
</dbReference>
<dbReference type="PANTHER" id="PTHR30574">
    <property type="entry name" value="INNER MEMBRANE PROTEIN YEDE"/>
    <property type="match status" value="1"/>
</dbReference>
<organism evidence="10 15">
    <name type="scientific">Clostridium cochlearium</name>
    <dbReference type="NCBI Taxonomy" id="1494"/>
    <lineage>
        <taxon>Bacteria</taxon>
        <taxon>Bacillati</taxon>
        <taxon>Bacillota</taxon>
        <taxon>Clostridia</taxon>
        <taxon>Eubacteriales</taxon>
        <taxon>Clostridiaceae</taxon>
        <taxon>Clostridium</taxon>
    </lineage>
</organism>
<comment type="similarity">
    <text evidence="8">Belongs to the TsuA/YedE (TC 9.B.102) family.</text>
</comment>
<dbReference type="Proteomes" id="UP000528432">
    <property type="component" value="Unassembled WGS sequence"/>
</dbReference>
<proteinExistence type="inferred from homology"/>
<keyword evidence="3" id="KW-1003">Cell membrane</keyword>
<dbReference type="PANTHER" id="PTHR30574:SF1">
    <property type="entry name" value="SULPHUR TRANSPORT DOMAIN-CONTAINING PROTEIN"/>
    <property type="match status" value="1"/>
</dbReference>
<feature type="transmembrane region" description="Helical" evidence="9">
    <location>
        <begin position="117"/>
        <end position="142"/>
    </location>
</feature>